<dbReference type="RefSeq" id="WP_085223034.1">
    <property type="nucleotide sequence ID" value="NZ_AP022576.1"/>
</dbReference>
<comment type="similarity">
    <text evidence="3">Belongs to the amino acid-polyamine-organocation (APC) superfamily.</text>
</comment>
<dbReference type="PIRSF" id="PIRSF006060">
    <property type="entry name" value="AA_transporter"/>
    <property type="match status" value="1"/>
</dbReference>
<comment type="function">
    <text evidence="1">Probable amino-acid or metabolite transport protein.</text>
</comment>
<dbReference type="STRING" id="292462.AWC05_24830"/>
<dbReference type="OrthoDB" id="259687at2"/>
<feature type="transmembrane region" description="Helical" evidence="8">
    <location>
        <begin position="267"/>
        <end position="298"/>
    </location>
</feature>
<keyword evidence="4" id="KW-1003">Cell membrane</keyword>
<evidence type="ECO:0000313" key="10">
    <source>
        <dbReference type="Proteomes" id="UP000193010"/>
    </source>
</evidence>
<dbReference type="Pfam" id="PF13520">
    <property type="entry name" value="AA_permease_2"/>
    <property type="match status" value="1"/>
</dbReference>
<evidence type="ECO:0000313" key="9">
    <source>
        <dbReference type="EMBL" id="ORV52915.1"/>
    </source>
</evidence>
<dbReference type="Gene3D" id="1.20.1740.10">
    <property type="entry name" value="Amino acid/polyamine transporter I"/>
    <property type="match status" value="1"/>
</dbReference>
<evidence type="ECO:0000256" key="5">
    <source>
        <dbReference type="ARBA" id="ARBA00022692"/>
    </source>
</evidence>
<proteinExistence type="inferred from homology"/>
<keyword evidence="10" id="KW-1185">Reference proteome</keyword>
<feature type="transmembrane region" description="Helical" evidence="8">
    <location>
        <begin position="90"/>
        <end position="115"/>
    </location>
</feature>
<comment type="caution">
    <text evidence="9">The sequence shown here is derived from an EMBL/GenBank/DDBJ whole genome shotgun (WGS) entry which is preliminary data.</text>
</comment>
<reference evidence="9 10" key="1">
    <citation type="submission" date="2016-01" db="EMBL/GenBank/DDBJ databases">
        <title>The new phylogeny of the genus Mycobacterium.</title>
        <authorList>
            <person name="Tarcisio F."/>
            <person name="Conor M."/>
            <person name="Antonella G."/>
            <person name="Elisabetta G."/>
            <person name="Giulia F.S."/>
            <person name="Sara T."/>
            <person name="Anna F."/>
            <person name="Clotilde B."/>
            <person name="Roberto B."/>
            <person name="Veronica D.S."/>
            <person name="Fabio R."/>
            <person name="Monica P."/>
            <person name="Olivier J."/>
            <person name="Enrico T."/>
            <person name="Nicola S."/>
        </authorList>
    </citation>
    <scope>NUCLEOTIDE SEQUENCE [LARGE SCALE GENOMIC DNA]</scope>
    <source>
        <strain evidence="9 10">DSM 44852</strain>
    </source>
</reference>
<evidence type="ECO:0000256" key="3">
    <source>
        <dbReference type="ARBA" id="ARBA00009523"/>
    </source>
</evidence>
<evidence type="ECO:0000256" key="2">
    <source>
        <dbReference type="ARBA" id="ARBA00004651"/>
    </source>
</evidence>
<comment type="subcellular location">
    <subcellularLocation>
        <location evidence="2">Cell membrane</location>
        <topology evidence="2">Multi-pass membrane protein</topology>
    </subcellularLocation>
</comment>
<dbReference type="PANTHER" id="PTHR42770:SF7">
    <property type="entry name" value="MEMBRANE PROTEIN"/>
    <property type="match status" value="1"/>
</dbReference>
<feature type="transmembrane region" description="Helical" evidence="8">
    <location>
        <begin position="39"/>
        <end position="57"/>
    </location>
</feature>
<dbReference type="AlphaFoldDB" id="A0A1X1U7W2"/>
<evidence type="ECO:0000256" key="1">
    <source>
        <dbReference type="ARBA" id="ARBA00002249"/>
    </source>
</evidence>
<evidence type="ECO:0000256" key="6">
    <source>
        <dbReference type="ARBA" id="ARBA00022989"/>
    </source>
</evidence>
<feature type="transmembrane region" description="Helical" evidence="8">
    <location>
        <begin position="181"/>
        <end position="203"/>
    </location>
</feature>
<feature type="transmembrane region" description="Helical" evidence="8">
    <location>
        <begin position="224"/>
        <end position="247"/>
    </location>
</feature>
<evidence type="ECO:0000256" key="8">
    <source>
        <dbReference type="SAM" id="Phobius"/>
    </source>
</evidence>
<feature type="transmembrane region" description="Helical" evidence="8">
    <location>
        <begin position="121"/>
        <end position="139"/>
    </location>
</feature>
<dbReference type="Proteomes" id="UP000193010">
    <property type="component" value="Unassembled WGS sequence"/>
</dbReference>
<dbReference type="GO" id="GO:0022857">
    <property type="term" value="F:transmembrane transporter activity"/>
    <property type="evidence" value="ECO:0007669"/>
    <property type="project" value="InterPro"/>
</dbReference>
<dbReference type="InterPro" id="IPR050367">
    <property type="entry name" value="APC_superfamily"/>
</dbReference>
<dbReference type="GO" id="GO:0005886">
    <property type="term" value="C:plasma membrane"/>
    <property type="evidence" value="ECO:0007669"/>
    <property type="project" value="UniProtKB-SubCell"/>
</dbReference>
<dbReference type="PANTHER" id="PTHR42770">
    <property type="entry name" value="AMINO ACID TRANSPORTER-RELATED"/>
    <property type="match status" value="1"/>
</dbReference>
<evidence type="ECO:0000256" key="7">
    <source>
        <dbReference type="ARBA" id="ARBA00023136"/>
    </source>
</evidence>
<dbReference type="InterPro" id="IPR002293">
    <property type="entry name" value="AA/rel_permease1"/>
</dbReference>
<evidence type="ECO:0000256" key="4">
    <source>
        <dbReference type="ARBA" id="ARBA00022475"/>
    </source>
</evidence>
<gene>
    <name evidence="9" type="ORF">AWC05_24830</name>
</gene>
<feature type="transmembrane region" description="Helical" evidence="8">
    <location>
        <begin position="12"/>
        <end position="33"/>
    </location>
</feature>
<feature type="transmembrane region" description="Helical" evidence="8">
    <location>
        <begin position="151"/>
        <end position="169"/>
    </location>
</feature>
<accession>A0A1X1U7W2</accession>
<keyword evidence="5 8" id="KW-0812">Transmembrane</keyword>
<keyword evidence="6 8" id="KW-1133">Transmembrane helix</keyword>
<protein>
    <submittedName>
        <fullName evidence="9">Transporter</fullName>
    </submittedName>
</protein>
<keyword evidence="7 8" id="KW-0472">Membrane</keyword>
<feature type="transmembrane region" description="Helical" evidence="8">
    <location>
        <begin position="344"/>
        <end position="363"/>
    </location>
</feature>
<dbReference type="EMBL" id="LQOV01000015">
    <property type="protein sequence ID" value="ORV52915.1"/>
    <property type="molecule type" value="Genomic_DNA"/>
</dbReference>
<organism evidence="9 10">
    <name type="scientific">Mycobacterium florentinum</name>
    <dbReference type="NCBI Taxonomy" id="292462"/>
    <lineage>
        <taxon>Bacteria</taxon>
        <taxon>Bacillati</taxon>
        <taxon>Actinomycetota</taxon>
        <taxon>Actinomycetes</taxon>
        <taxon>Mycobacteriales</taxon>
        <taxon>Mycobacteriaceae</taxon>
        <taxon>Mycobacterium</taxon>
        <taxon>Mycobacterium simiae complex</taxon>
    </lineage>
</organism>
<name>A0A1X1U7W2_MYCFL</name>
<sequence>MADQPGLARRLNTTDAVVIGLGSMIGAGVFAAFGPAARAAGAGLLIGLALAAVIAYCNATSSAQLAAVYPTSGGTYIYGRERIGPCWGFIAGWGFVAGKTASCAAMALTVAAYAVPGADVWVQRIVGIAAVALLTTLNYRGVTKTAMLARILLACTLIALTVVVVGIALSKPDLSHLSGAWFTGSIYGVLQSAGLLFFAFAGYARIATMGEEVRDPAHTIPRAITVALAIAVVIYLLVGVAALLAAGPERLANAVAPLAEAVRDAGAPALVPVISVGAALASLGALLALIAGLGRTALAMARHRDLPGWLSAVHPEHRVPHHAEIAIGVVVCILVSTVDLRGVIGFSSFGVLIYYAIANAAAYTLRRRRVVNACGLAGCLLLVATLPWESAVAGLAVFAVGILGRAAVLRRRD</sequence>